<evidence type="ECO:0000313" key="2">
    <source>
        <dbReference type="Proteomes" id="UP000235162"/>
    </source>
</evidence>
<reference evidence="1 2" key="1">
    <citation type="submission" date="2018-01" db="EMBL/GenBank/DDBJ databases">
        <title>The draft genome sequence of Halioglobus japonicus S1-36.</title>
        <authorList>
            <person name="Du Z.-J."/>
            <person name="Shi M.-J."/>
        </authorList>
    </citation>
    <scope>NUCLEOTIDE SEQUENCE [LARGE SCALE GENOMIC DNA]</scope>
    <source>
        <strain evidence="1 2">S1-36</strain>
    </source>
</reference>
<evidence type="ECO:0000313" key="1">
    <source>
        <dbReference type="EMBL" id="PLW86183.1"/>
    </source>
</evidence>
<keyword evidence="2" id="KW-1185">Reference proteome</keyword>
<dbReference type="AlphaFoldDB" id="A0AAP8ME62"/>
<accession>A0AAP8ME62</accession>
<sequence length="65" mass="7357">MLLVFACLPQLPRLFGVFSAPKPTEAPASYPEGIWPLRFSANAFRHTRRFTSLFLLGMILDTLMT</sequence>
<dbReference type="Proteomes" id="UP000235162">
    <property type="component" value="Unassembled WGS sequence"/>
</dbReference>
<proteinExistence type="predicted"/>
<dbReference type="EMBL" id="PKUR01000002">
    <property type="protein sequence ID" value="PLW86183.1"/>
    <property type="molecule type" value="Genomic_DNA"/>
</dbReference>
<name>A0AAP8ME62_9GAMM</name>
<comment type="caution">
    <text evidence="1">The sequence shown here is derived from an EMBL/GenBank/DDBJ whole genome shotgun (WGS) entry which is preliminary data.</text>
</comment>
<gene>
    <name evidence="1" type="ORF">C0029_07010</name>
</gene>
<organism evidence="1 2">
    <name type="scientific">Halioglobus japonicus</name>
    <dbReference type="NCBI Taxonomy" id="930805"/>
    <lineage>
        <taxon>Bacteria</taxon>
        <taxon>Pseudomonadati</taxon>
        <taxon>Pseudomonadota</taxon>
        <taxon>Gammaproteobacteria</taxon>
        <taxon>Cellvibrionales</taxon>
        <taxon>Halieaceae</taxon>
        <taxon>Halioglobus</taxon>
    </lineage>
</organism>
<protein>
    <submittedName>
        <fullName evidence="1">Uncharacterized protein</fullName>
    </submittedName>
</protein>